<dbReference type="Proteomes" id="UP000247763">
    <property type="component" value="Chromosome"/>
</dbReference>
<evidence type="ECO:0000313" key="1">
    <source>
        <dbReference type="EMBL" id="AWM76846.1"/>
    </source>
</evidence>
<gene>
    <name evidence="1" type="ORF">HYN04_03165</name>
</gene>
<evidence type="ECO:0000313" key="2">
    <source>
        <dbReference type="Proteomes" id="UP000247763"/>
    </source>
</evidence>
<keyword evidence="2" id="KW-1185">Reference proteome</keyword>
<dbReference type="KEGG" id="phb:HYN04_03165"/>
<protein>
    <submittedName>
        <fullName evidence="1">Uncharacterized protein</fullName>
    </submittedName>
</protein>
<accession>A0A2Z3HRR4</accession>
<dbReference type="RefSeq" id="WP_110449415.1">
    <property type="nucleotide sequence ID" value="NZ_CP029479.1"/>
</dbReference>
<reference evidence="2" key="1">
    <citation type="submission" date="2018-05" db="EMBL/GenBank/DDBJ databases">
        <title>Genome sequencing of Phenylobacterium sp. HYN0004.</title>
        <authorList>
            <person name="Yi H."/>
            <person name="Baek C."/>
        </authorList>
    </citation>
    <scope>NUCLEOTIDE SEQUENCE [LARGE SCALE GENOMIC DNA]</scope>
    <source>
        <strain evidence="2">HYN0004</strain>
    </source>
</reference>
<proteinExistence type="predicted"/>
<organism evidence="1 2">
    <name type="scientific">Phenylobacterium parvum</name>
    <dbReference type="NCBI Taxonomy" id="2201350"/>
    <lineage>
        <taxon>Bacteria</taxon>
        <taxon>Pseudomonadati</taxon>
        <taxon>Pseudomonadota</taxon>
        <taxon>Alphaproteobacteria</taxon>
        <taxon>Caulobacterales</taxon>
        <taxon>Caulobacteraceae</taxon>
        <taxon>Phenylobacterium</taxon>
    </lineage>
</organism>
<dbReference type="AlphaFoldDB" id="A0A2Z3HRR4"/>
<dbReference type="EMBL" id="CP029479">
    <property type="protein sequence ID" value="AWM76846.1"/>
    <property type="molecule type" value="Genomic_DNA"/>
</dbReference>
<name>A0A2Z3HRR4_9CAUL</name>
<sequence>MSQSGAGAGAGGEAVVVAAEVSAGHDGDAELTLSVRFENGVVAPVVLDAEAGFDVLAGCGAAGAGDLVGRPWRQVLKGLYGAAGR</sequence>